<organism evidence="2 3">
    <name type="scientific">Immersiella caudata</name>
    <dbReference type="NCBI Taxonomy" id="314043"/>
    <lineage>
        <taxon>Eukaryota</taxon>
        <taxon>Fungi</taxon>
        <taxon>Dikarya</taxon>
        <taxon>Ascomycota</taxon>
        <taxon>Pezizomycotina</taxon>
        <taxon>Sordariomycetes</taxon>
        <taxon>Sordariomycetidae</taxon>
        <taxon>Sordariales</taxon>
        <taxon>Lasiosphaeriaceae</taxon>
        <taxon>Immersiella</taxon>
    </lineage>
</organism>
<dbReference type="Proteomes" id="UP001175000">
    <property type="component" value="Unassembled WGS sequence"/>
</dbReference>
<evidence type="ECO:0000313" key="3">
    <source>
        <dbReference type="Proteomes" id="UP001175000"/>
    </source>
</evidence>
<keyword evidence="1" id="KW-1133">Transmembrane helix</keyword>
<proteinExistence type="predicted"/>
<keyword evidence="3" id="KW-1185">Reference proteome</keyword>
<reference evidence="2" key="1">
    <citation type="submission" date="2023-06" db="EMBL/GenBank/DDBJ databases">
        <title>Genome-scale phylogeny and comparative genomics of the fungal order Sordariales.</title>
        <authorList>
            <consortium name="Lawrence Berkeley National Laboratory"/>
            <person name="Hensen N."/>
            <person name="Bonometti L."/>
            <person name="Westerberg I."/>
            <person name="Brannstrom I.O."/>
            <person name="Guillou S."/>
            <person name="Cros-Aarteil S."/>
            <person name="Calhoun S."/>
            <person name="Haridas S."/>
            <person name="Kuo A."/>
            <person name="Mondo S."/>
            <person name="Pangilinan J."/>
            <person name="Riley R."/>
            <person name="Labutti K."/>
            <person name="Andreopoulos B."/>
            <person name="Lipzen A."/>
            <person name="Chen C."/>
            <person name="Yanf M."/>
            <person name="Daum C."/>
            <person name="Ng V."/>
            <person name="Clum A."/>
            <person name="Steindorff A."/>
            <person name="Ohm R."/>
            <person name="Martin F."/>
            <person name="Silar P."/>
            <person name="Natvig D."/>
            <person name="Lalanne C."/>
            <person name="Gautier V."/>
            <person name="Ament-Velasquez S.L."/>
            <person name="Kruys A."/>
            <person name="Hutchinson M.I."/>
            <person name="Powell A.J."/>
            <person name="Barry K."/>
            <person name="Miller A.N."/>
            <person name="Grigoriev I.V."/>
            <person name="Debuchy R."/>
            <person name="Gladieux P."/>
            <person name="Thoren M.H."/>
            <person name="Johannesson H."/>
        </authorList>
    </citation>
    <scope>NUCLEOTIDE SEQUENCE</scope>
    <source>
        <strain evidence="2">CBS 606.72</strain>
    </source>
</reference>
<comment type="caution">
    <text evidence="2">The sequence shown here is derived from an EMBL/GenBank/DDBJ whole genome shotgun (WGS) entry which is preliminary data.</text>
</comment>
<keyword evidence="1" id="KW-0472">Membrane</keyword>
<protein>
    <recommendedName>
        <fullName evidence="4">Transmembrane protein</fullName>
    </recommendedName>
</protein>
<dbReference type="EMBL" id="JAULSU010000005">
    <property type="protein sequence ID" value="KAK0616276.1"/>
    <property type="molecule type" value="Genomic_DNA"/>
</dbReference>
<evidence type="ECO:0000313" key="2">
    <source>
        <dbReference type="EMBL" id="KAK0616276.1"/>
    </source>
</evidence>
<dbReference type="AlphaFoldDB" id="A0AA39WJ10"/>
<name>A0AA39WJ10_9PEZI</name>
<feature type="transmembrane region" description="Helical" evidence="1">
    <location>
        <begin position="63"/>
        <end position="82"/>
    </location>
</feature>
<feature type="transmembrane region" description="Helical" evidence="1">
    <location>
        <begin position="7"/>
        <end position="29"/>
    </location>
</feature>
<evidence type="ECO:0008006" key="4">
    <source>
        <dbReference type="Google" id="ProtNLM"/>
    </source>
</evidence>
<gene>
    <name evidence="2" type="ORF">B0T14DRAFT_522861</name>
</gene>
<keyword evidence="1" id="KW-0812">Transmembrane</keyword>
<accession>A0AA39WJ10</accession>
<evidence type="ECO:0000256" key="1">
    <source>
        <dbReference type="SAM" id="Phobius"/>
    </source>
</evidence>
<sequence length="119" mass="13881">MTTAYDITTAMATNCCFLSFFFCFLHLLPSSYLSSLLPLPCTFIHDLVFVSLLLSWTRLGFSISGWLVVLLFLLLFLFHFSIVQHLHLDIYCTFSAREAQARDTRTMGITYDEYDRRWT</sequence>